<gene>
    <name evidence="2" type="ORF">RFULGI_LOCUS4578</name>
</gene>
<dbReference type="InterPro" id="IPR029063">
    <property type="entry name" value="SAM-dependent_MTases_sf"/>
</dbReference>
<dbReference type="PANTHER" id="PTHR43591">
    <property type="entry name" value="METHYLTRANSFERASE"/>
    <property type="match status" value="1"/>
</dbReference>
<dbReference type="EMBL" id="CAJVPZ010004630">
    <property type="protein sequence ID" value="CAG8549312.1"/>
    <property type="molecule type" value="Genomic_DNA"/>
</dbReference>
<organism evidence="2 3">
    <name type="scientific">Racocetra fulgida</name>
    <dbReference type="NCBI Taxonomy" id="60492"/>
    <lineage>
        <taxon>Eukaryota</taxon>
        <taxon>Fungi</taxon>
        <taxon>Fungi incertae sedis</taxon>
        <taxon>Mucoromycota</taxon>
        <taxon>Glomeromycotina</taxon>
        <taxon>Glomeromycetes</taxon>
        <taxon>Diversisporales</taxon>
        <taxon>Gigasporaceae</taxon>
        <taxon>Racocetra</taxon>
    </lineage>
</organism>
<accession>A0A9N9AYG6</accession>
<dbReference type="PANTHER" id="PTHR43591:SF105">
    <property type="entry name" value="METHYLTRANSFERASE DOMAIN-CONTAINING PROTEIN-RELATED"/>
    <property type="match status" value="1"/>
</dbReference>
<dbReference type="CDD" id="cd02440">
    <property type="entry name" value="AdoMet_MTases"/>
    <property type="match status" value="1"/>
</dbReference>
<dbReference type="OrthoDB" id="2013972at2759"/>
<proteinExistence type="predicted"/>
<feature type="domain" description="Methyltransferase" evidence="1">
    <location>
        <begin position="40"/>
        <end position="118"/>
    </location>
</feature>
<dbReference type="Proteomes" id="UP000789396">
    <property type="component" value="Unassembled WGS sequence"/>
</dbReference>
<dbReference type="SUPFAM" id="SSF53335">
    <property type="entry name" value="S-adenosyl-L-methionine-dependent methyltransferases"/>
    <property type="match status" value="1"/>
</dbReference>
<protein>
    <submittedName>
        <fullName evidence="2">4475_t:CDS:1</fullName>
    </submittedName>
</protein>
<sequence>MGNIESRNDIVKTVRKRDKSNFSRIGHPHVKTNSVYPDFEIAQEFPEAYVYGIDIISSFPSDIKPSNCYFKECNISDGLPFSDNEFDYVFMRHMFLALKNHQWVPLLNEIMRVLKPGGIVEFVEFDLIPLARSVVVINYEFIFSATEIITVAENIKNAVMP</sequence>
<dbReference type="Gene3D" id="3.40.50.150">
    <property type="entry name" value="Vaccinia Virus protein VP39"/>
    <property type="match status" value="1"/>
</dbReference>
<dbReference type="InterPro" id="IPR041698">
    <property type="entry name" value="Methyltransf_25"/>
</dbReference>
<evidence type="ECO:0000313" key="3">
    <source>
        <dbReference type="Proteomes" id="UP000789396"/>
    </source>
</evidence>
<name>A0A9N9AYG6_9GLOM</name>
<comment type="caution">
    <text evidence="2">The sequence shown here is derived from an EMBL/GenBank/DDBJ whole genome shotgun (WGS) entry which is preliminary data.</text>
</comment>
<reference evidence="2" key="1">
    <citation type="submission" date="2021-06" db="EMBL/GenBank/DDBJ databases">
        <authorList>
            <person name="Kallberg Y."/>
            <person name="Tangrot J."/>
            <person name="Rosling A."/>
        </authorList>
    </citation>
    <scope>NUCLEOTIDE SEQUENCE</scope>
    <source>
        <strain evidence="2">IN212</strain>
    </source>
</reference>
<dbReference type="Pfam" id="PF13649">
    <property type="entry name" value="Methyltransf_25"/>
    <property type="match status" value="1"/>
</dbReference>
<keyword evidence="3" id="KW-1185">Reference proteome</keyword>
<evidence type="ECO:0000259" key="1">
    <source>
        <dbReference type="Pfam" id="PF13649"/>
    </source>
</evidence>
<evidence type="ECO:0000313" key="2">
    <source>
        <dbReference type="EMBL" id="CAG8549312.1"/>
    </source>
</evidence>
<dbReference type="AlphaFoldDB" id="A0A9N9AYG6"/>
<dbReference type="GO" id="GO:0008168">
    <property type="term" value="F:methyltransferase activity"/>
    <property type="evidence" value="ECO:0007669"/>
    <property type="project" value="TreeGrafter"/>
</dbReference>